<dbReference type="AlphaFoldDB" id="A0A1Y2DMB4"/>
<dbReference type="GO" id="GO:0044772">
    <property type="term" value="P:mitotic cell cycle phase transition"/>
    <property type="evidence" value="ECO:0007669"/>
    <property type="project" value="InterPro"/>
</dbReference>
<evidence type="ECO:0000259" key="7">
    <source>
        <dbReference type="SMART" id="SM01332"/>
    </source>
</evidence>
<dbReference type="InterPro" id="IPR004367">
    <property type="entry name" value="Cyclin_C-dom"/>
</dbReference>
<dbReference type="GO" id="GO:0032436">
    <property type="term" value="P:positive regulation of proteasomal ubiquitin-dependent protein catabolic process"/>
    <property type="evidence" value="ECO:0007669"/>
    <property type="project" value="EnsemblFungi"/>
</dbReference>
<feature type="compositionally biased region" description="Low complexity" evidence="5">
    <location>
        <begin position="7"/>
        <end position="25"/>
    </location>
</feature>
<dbReference type="OrthoDB" id="5590282at2759"/>
<dbReference type="GO" id="GO:0016538">
    <property type="term" value="F:cyclin-dependent protein serine/threonine kinase regulator activity"/>
    <property type="evidence" value="ECO:0007669"/>
    <property type="project" value="InterPro"/>
</dbReference>
<evidence type="ECO:0000256" key="2">
    <source>
        <dbReference type="ARBA" id="ARBA00023127"/>
    </source>
</evidence>
<dbReference type="SMART" id="SM01332">
    <property type="entry name" value="Cyclin_C"/>
    <property type="match status" value="1"/>
</dbReference>
<feature type="domain" description="Cyclin-like" evidence="6">
    <location>
        <begin position="188"/>
        <end position="270"/>
    </location>
</feature>
<accession>A0A1Y2DMB4</accession>
<feature type="domain" description="Cyclin C-terminal" evidence="7">
    <location>
        <begin position="184"/>
        <end position="302"/>
    </location>
</feature>
<dbReference type="SMART" id="SM00385">
    <property type="entry name" value="CYCLIN"/>
    <property type="match status" value="2"/>
</dbReference>
<dbReference type="Proteomes" id="UP000193920">
    <property type="component" value="Unassembled WGS sequence"/>
</dbReference>
<reference evidence="8 9" key="1">
    <citation type="submission" date="2016-08" db="EMBL/GenBank/DDBJ databases">
        <title>A Parts List for Fungal Cellulosomes Revealed by Comparative Genomics.</title>
        <authorList>
            <consortium name="DOE Joint Genome Institute"/>
            <person name="Haitjema C.H."/>
            <person name="Gilmore S.P."/>
            <person name="Henske J.K."/>
            <person name="Solomon K.V."/>
            <person name="De Groot R."/>
            <person name="Kuo A."/>
            <person name="Mondo S.J."/>
            <person name="Salamov A.A."/>
            <person name="Labutti K."/>
            <person name="Zhao Z."/>
            <person name="Chiniquy J."/>
            <person name="Barry K."/>
            <person name="Brewer H.M."/>
            <person name="Purvine S.O."/>
            <person name="Wright A.T."/>
            <person name="Boxma B."/>
            <person name="Van Alen T."/>
            <person name="Hackstein J.H."/>
            <person name="Baker S.E."/>
            <person name="Grigoriev I.V."/>
            <person name="O'Malley M.A."/>
        </authorList>
    </citation>
    <scope>NUCLEOTIDE SEQUENCE [LARGE SCALE GENOMIC DNA]</scope>
    <source>
        <strain evidence="8 9">G1</strain>
    </source>
</reference>
<dbReference type="STRING" id="1754190.A0A1Y2DMB4"/>
<dbReference type="InterPro" id="IPR046965">
    <property type="entry name" value="Cyclin_A/B-like"/>
</dbReference>
<dbReference type="InterPro" id="IPR048258">
    <property type="entry name" value="Cyclins_cyclin-box"/>
</dbReference>
<dbReference type="SUPFAM" id="SSF47954">
    <property type="entry name" value="Cyclin-like"/>
    <property type="match status" value="2"/>
</dbReference>
<evidence type="ECO:0000259" key="6">
    <source>
        <dbReference type="SMART" id="SM00385"/>
    </source>
</evidence>
<dbReference type="GO" id="GO:0010520">
    <property type="term" value="P:regulation of reciprocal meiotic recombination"/>
    <property type="evidence" value="ECO:0007669"/>
    <property type="project" value="EnsemblFungi"/>
</dbReference>
<dbReference type="Gene3D" id="1.10.472.10">
    <property type="entry name" value="Cyclin-like"/>
    <property type="match status" value="2"/>
</dbReference>
<sequence>MNYLESNTNTHANTHANTNIHTNINQKESLDHSKPKSKWIKDVVYDPIALTEYSNDINKYMKELEIKMLPDPNYIQHQKEVTWSARTILVNWIAEVHWKFKMQPETLFLTVNLIDRFLSIKTIKLNKFQLLALCALLISAKYMETVVPSIKDLVRIVNHMYTREEIIQAERCVLVLLGFDLGYPDPLHFLRRISKADGYGTRTKILANYLIEIALLDEHFLSYPPSVVAGAAVLLARKILFNDHDWNHLFIYYSGYHENELIPVAENIINYALPKAEHHQLSFMKKKYSTESFNKISLQVSQWIKDQGLVKK</sequence>
<dbReference type="InterPro" id="IPR036915">
    <property type="entry name" value="Cyclin-like_sf"/>
</dbReference>
<keyword evidence="2 4" id="KW-0195">Cyclin</keyword>
<dbReference type="InterPro" id="IPR039361">
    <property type="entry name" value="Cyclin"/>
</dbReference>
<dbReference type="PANTHER" id="PTHR10177">
    <property type="entry name" value="CYCLINS"/>
    <property type="match status" value="1"/>
</dbReference>
<evidence type="ECO:0000256" key="3">
    <source>
        <dbReference type="ARBA" id="ARBA00023306"/>
    </source>
</evidence>
<dbReference type="Pfam" id="PF00134">
    <property type="entry name" value="Cyclin_N"/>
    <property type="match status" value="1"/>
</dbReference>
<keyword evidence="1" id="KW-0132">Cell division</keyword>
<comment type="caution">
    <text evidence="8">The sequence shown here is derived from an EMBL/GenBank/DDBJ whole genome shotgun (WGS) entry which is preliminary data.</text>
</comment>
<dbReference type="GO" id="GO:1900087">
    <property type="term" value="P:positive regulation of G1/S transition of mitotic cell cycle"/>
    <property type="evidence" value="ECO:0007669"/>
    <property type="project" value="EnsemblFungi"/>
</dbReference>
<dbReference type="EMBL" id="MCOG01000061">
    <property type="protein sequence ID" value="ORY60448.1"/>
    <property type="molecule type" value="Genomic_DNA"/>
</dbReference>
<feature type="region of interest" description="Disordered" evidence="5">
    <location>
        <begin position="1"/>
        <end position="30"/>
    </location>
</feature>
<dbReference type="InterPro" id="IPR013763">
    <property type="entry name" value="Cyclin-like_dom"/>
</dbReference>
<feature type="domain" description="Cyclin-like" evidence="6">
    <location>
        <begin position="91"/>
        <end position="175"/>
    </location>
</feature>
<evidence type="ECO:0000256" key="1">
    <source>
        <dbReference type="ARBA" id="ARBA00022618"/>
    </source>
</evidence>
<dbReference type="GO" id="GO:0051301">
    <property type="term" value="P:cell division"/>
    <property type="evidence" value="ECO:0007669"/>
    <property type="project" value="UniProtKB-KW"/>
</dbReference>
<organism evidence="8 9">
    <name type="scientific">Neocallimastix californiae</name>
    <dbReference type="NCBI Taxonomy" id="1754190"/>
    <lineage>
        <taxon>Eukaryota</taxon>
        <taxon>Fungi</taxon>
        <taxon>Fungi incertae sedis</taxon>
        <taxon>Chytridiomycota</taxon>
        <taxon>Chytridiomycota incertae sedis</taxon>
        <taxon>Neocallimastigomycetes</taxon>
        <taxon>Neocallimastigales</taxon>
        <taxon>Neocallimastigaceae</taxon>
        <taxon>Neocallimastix</taxon>
    </lineage>
</organism>
<name>A0A1Y2DMB4_9FUNG</name>
<protein>
    <submittedName>
        <fullName evidence="8">Uncharacterized protein</fullName>
    </submittedName>
</protein>
<evidence type="ECO:0000256" key="4">
    <source>
        <dbReference type="RuleBase" id="RU000383"/>
    </source>
</evidence>
<evidence type="ECO:0000313" key="8">
    <source>
        <dbReference type="EMBL" id="ORY60448.1"/>
    </source>
</evidence>
<proteinExistence type="inferred from homology"/>
<keyword evidence="3" id="KW-0131">Cell cycle</keyword>
<dbReference type="PROSITE" id="PS00292">
    <property type="entry name" value="CYCLINS"/>
    <property type="match status" value="1"/>
</dbReference>
<dbReference type="FunFam" id="1.10.472.10:FF:000001">
    <property type="entry name" value="G2/mitotic-specific cyclin"/>
    <property type="match status" value="1"/>
</dbReference>
<dbReference type="InterPro" id="IPR006671">
    <property type="entry name" value="Cyclin_N"/>
</dbReference>
<gene>
    <name evidence="8" type="ORF">LY90DRAFT_408456</name>
</gene>
<evidence type="ECO:0000256" key="5">
    <source>
        <dbReference type="SAM" id="MobiDB-lite"/>
    </source>
</evidence>
<dbReference type="PIRSF" id="PIRSF001771">
    <property type="entry name" value="Cyclin_A_B_D_E"/>
    <property type="match status" value="1"/>
</dbReference>
<evidence type="ECO:0000313" key="9">
    <source>
        <dbReference type="Proteomes" id="UP000193920"/>
    </source>
</evidence>
<comment type="similarity">
    <text evidence="4">Belongs to the cyclin family.</text>
</comment>
<dbReference type="Pfam" id="PF02984">
    <property type="entry name" value="Cyclin_C"/>
    <property type="match status" value="1"/>
</dbReference>
<keyword evidence="9" id="KW-1185">Reference proteome</keyword>